<feature type="compositionally biased region" description="Basic and acidic residues" evidence="1">
    <location>
        <begin position="1"/>
        <end position="21"/>
    </location>
</feature>
<reference evidence="2" key="2">
    <citation type="journal article" date="2015" name="Data Brief">
        <title>Shoot transcriptome of the giant reed, Arundo donax.</title>
        <authorList>
            <person name="Barrero R.A."/>
            <person name="Guerrero F.D."/>
            <person name="Moolhuijzen P."/>
            <person name="Goolsby J.A."/>
            <person name="Tidwell J."/>
            <person name="Bellgard S.E."/>
            <person name="Bellgard M.I."/>
        </authorList>
    </citation>
    <scope>NUCLEOTIDE SEQUENCE</scope>
    <source>
        <tissue evidence="2">Shoot tissue taken approximately 20 cm above the soil surface</tissue>
    </source>
</reference>
<name>A0A0A9CTV2_ARUDO</name>
<protein>
    <submittedName>
        <fullName evidence="2">Uncharacterized protein</fullName>
    </submittedName>
</protein>
<evidence type="ECO:0000313" key="2">
    <source>
        <dbReference type="EMBL" id="JAD77863.1"/>
    </source>
</evidence>
<reference evidence="2" key="1">
    <citation type="submission" date="2014-09" db="EMBL/GenBank/DDBJ databases">
        <authorList>
            <person name="Magalhaes I.L.F."/>
            <person name="Oliveira U."/>
            <person name="Santos F.R."/>
            <person name="Vidigal T.H.D.A."/>
            <person name="Brescovit A.D."/>
            <person name="Santos A.J."/>
        </authorList>
    </citation>
    <scope>NUCLEOTIDE SEQUENCE</scope>
    <source>
        <tissue evidence="2">Shoot tissue taken approximately 20 cm above the soil surface</tissue>
    </source>
</reference>
<dbReference type="EMBL" id="GBRH01220032">
    <property type="protein sequence ID" value="JAD77863.1"/>
    <property type="molecule type" value="Transcribed_RNA"/>
</dbReference>
<sequence length="68" mass="7635">MLRLRDQTVLERSDPTKKWDGRMGWMSNQSNSIDASARDACRGRSWVEPPESGGCPLGSDLLLGWKEV</sequence>
<proteinExistence type="predicted"/>
<dbReference type="AlphaFoldDB" id="A0A0A9CTV2"/>
<feature type="region of interest" description="Disordered" evidence="1">
    <location>
        <begin position="1"/>
        <end position="30"/>
    </location>
</feature>
<evidence type="ECO:0000256" key="1">
    <source>
        <dbReference type="SAM" id="MobiDB-lite"/>
    </source>
</evidence>
<organism evidence="2">
    <name type="scientific">Arundo donax</name>
    <name type="common">Giant reed</name>
    <name type="synonym">Donax arundinaceus</name>
    <dbReference type="NCBI Taxonomy" id="35708"/>
    <lineage>
        <taxon>Eukaryota</taxon>
        <taxon>Viridiplantae</taxon>
        <taxon>Streptophyta</taxon>
        <taxon>Embryophyta</taxon>
        <taxon>Tracheophyta</taxon>
        <taxon>Spermatophyta</taxon>
        <taxon>Magnoliopsida</taxon>
        <taxon>Liliopsida</taxon>
        <taxon>Poales</taxon>
        <taxon>Poaceae</taxon>
        <taxon>PACMAD clade</taxon>
        <taxon>Arundinoideae</taxon>
        <taxon>Arundineae</taxon>
        <taxon>Arundo</taxon>
    </lineage>
</organism>
<accession>A0A0A9CTV2</accession>